<dbReference type="Pfam" id="PF03098">
    <property type="entry name" value="An_peroxidase"/>
    <property type="match status" value="1"/>
</dbReference>
<keyword evidence="3" id="KW-0575">Peroxidase</keyword>
<dbReference type="GO" id="GO:0020037">
    <property type="term" value="F:heme binding"/>
    <property type="evidence" value="ECO:0007669"/>
    <property type="project" value="InterPro"/>
</dbReference>
<keyword evidence="2" id="KW-0964">Secreted</keyword>
<dbReference type="EMBL" id="OB668389">
    <property type="protein sequence ID" value="CAD7234331.1"/>
    <property type="molecule type" value="Genomic_DNA"/>
</dbReference>
<protein>
    <submittedName>
        <fullName evidence="5">Uncharacterized protein</fullName>
    </submittedName>
</protein>
<keyword evidence="4" id="KW-0325">Glycoprotein</keyword>
<dbReference type="AlphaFoldDB" id="A0A7R8WSL9"/>
<evidence type="ECO:0000256" key="2">
    <source>
        <dbReference type="ARBA" id="ARBA00022525"/>
    </source>
</evidence>
<gene>
    <name evidence="5" type="ORF">CTOB1V02_LOCUS12147</name>
</gene>
<dbReference type="PROSITE" id="PS50292">
    <property type="entry name" value="PEROXIDASE_3"/>
    <property type="match status" value="1"/>
</dbReference>
<keyword evidence="3" id="KW-0560">Oxidoreductase</keyword>
<dbReference type="PRINTS" id="PR00457">
    <property type="entry name" value="ANPEROXIDASE"/>
</dbReference>
<evidence type="ECO:0000256" key="1">
    <source>
        <dbReference type="ARBA" id="ARBA00004613"/>
    </source>
</evidence>
<feature type="non-terminal residue" evidence="5">
    <location>
        <position position="387"/>
    </location>
</feature>
<evidence type="ECO:0000313" key="5">
    <source>
        <dbReference type="EMBL" id="CAD7234331.1"/>
    </source>
</evidence>
<dbReference type="InterPro" id="IPR019791">
    <property type="entry name" value="Haem_peroxidase_animal"/>
</dbReference>
<dbReference type="GO" id="GO:0004601">
    <property type="term" value="F:peroxidase activity"/>
    <property type="evidence" value="ECO:0007669"/>
    <property type="project" value="UniProtKB-KW"/>
</dbReference>
<dbReference type="InterPro" id="IPR037120">
    <property type="entry name" value="Haem_peroxidase_sf_animal"/>
</dbReference>
<comment type="subcellular location">
    <subcellularLocation>
        <location evidence="1">Secreted</location>
    </subcellularLocation>
</comment>
<dbReference type="InterPro" id="IPR010255">
    <property type="entry name" value="Haem_peroxidase_sf"/>
</dbReference>
<organism evidence="5">
    <name type="scientific">Cyprideis torosa</name>
    <dbReference type="NCBI Taxonomy" id="163714"/>
    <lineage>
        <taxon>Eukaryota</taxon>
        <taxon>Metazoa</taxon>
        <taxon>Ecdysozoa</taxon>
        <taxon>Arthropoda</taxon>
        <taxon>Crustacea</taxon>
        <taxon>Oligostraca</taxon>
        <taxon>Ostracoda</taxon>
        <taxon>Podocopa</taxon>
        <taxon>Podocopida</taxon>
        <taxon>Cytherocopina</taxon>
        <taxon>Cytheroidea</taxon>
        <taxon>Cytherideidae</taxon>
        <taxon>Cyprideis</taxon>
    </lineage>
</organism>
<dbReference type="OrthoDB" id="6505174at2759"/>
<dbReference type="PANTHER" id="PTHR11475">
    <property type="entry name" value="OXIDASE/PEROXIDASE"/>
    <property type="match status" value="1"/>
</dbReference>
<dbReference type="SUPFAM" id="SSF48113">
    <property type="entry name" value="Heme-dependent peroxidases"/>
    <property type="match status" value="1"/>
</dbReference>
<dbReference type="PANTHER" id="PTHR11475:SF4">
    <property type="entry name" value="CHORION PEROXIDASE"/>
    <property type="match status" value="1"/>
</dbReference>
<evidence type="ECO:0000256" key="4">
    <source>
        <dbReference type="ARBA" id="ARBA00023180"/>
    </source>
</evidence>
<sequence length="387" mass="44071">MYVIYCLVTSSLANACSRGKCLKWTDCLGSFYGAPEPCQLDGGVGVCCDFEDDTPEDQVPIPQPRVESNFRQELLQRVDFVEIDDFVAAATAEYRRYLKHNKDLIRQGNFPAKGSTHGMLDKYKRLDPETKRVAEMGLIFLETSKLLAKKDRDVVYDDLTVFYMQWGQHLNHDKEATFAFGLDVSAENNVFISCCTPWGQVQNPLPHFACYPIEIPVDDSFYGQYGQRCMNFVRSNLAPCRLGHAEQLNGATPLLDIGHIYGNDKKKVDSLRTFEDGRMKSTVFKGYYELMPECEKGVPDGCFETGDFRYDVVPALALHHTLHLRSHNRLAHALQQMNPHWSDERLFQEARRINIAVHQHVTFNEYLPILIGEFTNTSPSTNTFPSS</sequence>
<evidence type="ECO:0000256" key="3">
    <source>
        <dbReference type="ARBA" id="ARBA00022559"/>
    </source>
</evidence>
<dbReference type="GO" id="GO:0006979">
    <property type="term" value="P:response to oxidative stress"/>
    <property type="evidence" value="ECO:0007669"/>
    <property type="project" value="InterPro"/>
</dbReference>
<reference evidence="5" key="1">
    <citation type="submission" date="2020-11" db="EMBL/GenBank/DDBJ databases">
        <authorList>
            <person name="Tran Van P."/>
        </authorList>
    </citation>
    <scope>NUCLEOTIDE SEQUENCE</scope>
</reference>
<dbReference type="Gene3D" id="1.10.640.10">
    <property type="entry name" value="Haem peroxidase domain superfamily, animal type"/>
    <property type="match status" value="1"/>
</dbReference>
<accession>A0A7R8WSL9</accession>
<dbReference type="GO" id="GO:0005576">
    <property type="term" value="C:extracellular region"/>
    <property type="evidence" value="ECO:0007669"/>
    <property type="project" value="UniProtKB-SubCell"/>
</dbReference>
<proteinExistence type="predicted"/>
<name>A0A7R8WSL9_9CRUS</name>